<protein>
    <submittedName>
        <fullName evidence="1">Uncharacterized protein</fullName>
    </submittedName>
</protein>
<evidence type="ECO:0000313" key="2">
    <source>
        <dbReference type="Proteomes" id="UP001202328"/>
    </source>
</evidence>
<comment type="caution">
    <text evidence="1">The sequence shown here is derived from an EMBL/GenBank/DDBJ whole genome shotgun (WGS) entry which is preliminary data.</text>
</comment>
<dbReference type="AlphaFoldDB" id="A0AAD4T1X4"/>
<name>A0AAD4T1X4_9MAGN</name>
<proteinExistence type="predicted"/>
<accession>A0AAD4T1X4</accession>
<organism evidence="1 2">
    <name type="scientific">Papaver atlanticum</name>
    <dbReference type="NCBI Taxonomy" id="357466"/>
    <lineage>
        <taxon>Eukaryota</taxon>
        <taxon>Viridiplantae</taxon>
        <taxon>Streptophyta</taxon>
        <taxon>Embryophyta</taxon>
        <taxon>Tracheophyta</taxon>
        <taxon>Spermatophyta</taxon>
        <taxon>Magnoliopsida</taxon>
        <taxon>Ranunculales</taxon>
        <taxon>Papaveraceae</taxon>
        <taxon>Papaveroideae</taxon>
        <taxon>Papaver</taxon>
    </lineage>
</organism>
<dbReference type="Proteomes" id="UP001202328">
    <property type="component" value="Unassembled WGS sequence"/>
</dbReference>
<dbReference type="EMBL" id="JAJJMB010007130">
    <property type="protein sequence ID" value="KAI3931825.1"/>
    <property type="molecule type" value="Genomic_DNA"/>
</dbReference>
<dbReference type="Gene3D" id="3.40.50.11320">
    <property type="match status" value="1"/>
</dbReference>
<gene>
    <name evidence="1" type="ORF">MKW98_012235</name>
</gene>
<keyword evidence="2" id="KW-1185">Reference proteome</keyword>
<reference evidence="1" key="1">
    <citation type="submission" date="2022-04" db="EMBL/GenBank/DDBJ databases">
        <title>A functionally conserved STORR gene fusion in Papaver species that diverged 16.8 million years ago.</title>
        <authorList>
            <person name="Catania T."/>
        </authorList>
    </citation>
    <scope>NUCLEOTIDE SEQUENCE</scope>
    <source>
        <strain evidence="1">S-188037</strain>
    </source>
</reference>
<sequence>MRTASCWGKDGVADSIFSSSDTCCGDTSTPSLSFPTPAIAWDEAKCFPKLYDAIPAPTTMVAWIKNECEESWEPTTTDAATTTSEACASMTRSLGYKILDEWRPWFFSNRVAGYLHGYDNNLMFLTIKFVDEQHKMMLVLPVMRSSLLSSGL</sequence>
<evidence type="ECO:0000313" key="1">
    <source>
        <dbReference type="EMBL" id="KAI3931825.1"/>
    </source>
</evidence>